<keyword evidence="2" id="KW-1185">Reference proteome</keyword>
<name>A0A9J7ASD1_9PROT</name>
<organism evidence="1 2">
    <name type="scientific">Nisaea acidiphila</name>
    <dbReference type="NCBI Taxonomy" id="1862145"/>
    <lineage>
        <taxon>Bacteria</taxon>
        <taxon>Pseudomonadati</taxon>
        <taxon>Pseudomonadota</taxon>
        <taxon>Alphaproteobacteria</taxon>
        <taxon>Rhodospirillales</taxon>
        <taxon>Thalassobaculaceae</taxon>
        <taxon>Nisaea</taxon>
    </lineage>
</organism>
<dbReference type="KEGG" id="naci:NUH88_00180"/>
<protein>
    <submittedName>
        <fullName evidence="1">Uncharacterized protein</fullName>
    </submittedName>
</protein>
<accession>A0A9J7ASD1</accession>
<dbReference type="EMBL" id="CP102480">
    <property type="protein sequence ID" value="UUX50126.1"/>
    <property type="molecule type" value="Genomic_DNA"/>
</dbReference>
<sequence>MGLLDFLKITADSKKKTSRPTKAQGIKSVKAKGKLDSCGIVKIDSFTFNVKDYNLKGFIIEPYDKDLLIKSQRFRFEIDVSKGQHKMKGSAEAVVTKVTENALAAAFTIKPFEH</sequence>
<evidence type="ECO:0000313" key="1">
    <source>
        <dbReference type="EMBL" id="UUX50126.1"/>
    </source>
</evidence>
<gene>
    <name evidence="1" type="ORF">NUH88_00180</name>
</gene>
<evidence type="ECO:0000313" key="2">
    <source>
        <dbReference type="Proteomes" id="UP001060336"/>
    </source>
</evidence>
<proteinExistence type="predicted"/>
<dbReference type="Proteomes" id="UP001060336">
    <property type="component" value="Chromosome"/>
</dbReference>
<dbReference type="RefSeq" id="WP_257769170.1">
    <property type="nucleotide sequence ID" value="NZ_CP102480.1"/>
</dbReference>
<reference evidence="1" key="1">
    <citation type="submission" date="2022-08" db="EMBL/GenBank/DDBJ databases">
        <title>Nisaea acidiphila sp. nov., isolated from a marine algal debris and emended description of the genus Nisaea Urios et al. 2008.</title>
        <authorList>
            <person name="Kwon K."/>
        </authorList>
    </citation>
    <scope>NUCLEOTIDE SEQUENCE</scope>
    <source>
        <strain evidence="1">MEBiC11861</strain>
    </source>
</reference>
<dbReference type="AlphaFoldDB" id="A0A9J7ASD1"/>